<feature type="region of interest" description="Disordered" evidence="1">
    <location>
        <begin position="26"/>
        <end position="110"/>
    </location>
</feature>
<dbReference type="EMBL" id="JBEDUW010000005">
    <property type="protein sequence ID" value="KAK9929463.1"/>
    <property type="molecule type" value="Genomic_DNA"/>
</dbReference>
<proteinExistence type="predicted"/>
<keyword evidence="3" id="KW-1185">Reference proteome</keyword>
<evidence type="ECO:0000256" key="1">
    <source>
        <dbReference type="SAM" id="MobiDB-lite"/>
    </source>
</evidence>
<accession>A0AAW1WZN4</accession>
<name>A0AAW1WZN4_RUBAR</name>
<organism evidence="2 3">
    <name type="scientific">Rubus argutus</name>
    <name type="common">Southern blackberry</name>
    <dbReference type="NCBI Taxonomy" id="59490"/>
    <lineage>
        <taxon>Eukaryota</taxon>
        <taxon>Viridiplantae</taxon>
        <taxon>Streptophyta</taxon>
        <taxon>Embryophyta</taxon>
        <taxon>Tracheophyta</taxon>
        <taxon>Spermatophyta</taxon>
        <taxon>Magnoliopsida</taxon>
        <taxon>eudicotyledons</taxon>
        <taxon>Gunneridae</taxon>
        <taxon>Pentapetalae</taxon>
        <taxon>rosids</taxon>
        <taxon>fabids</taxon>
        <taxon>Rosales</taxon>
        <taxon>Rosaceae</taxon>
        <taxon>Rosoideae</taxon>
        <taxon>Rosoideae incertae sedis</taxon>
        <taxon>Rubus</taxon>
    </lineage>
</organism>
<dbReference type="AlphaFoldDB" id="A0AAW1WZN4"/>
<feature type="compositionally biased region" description="Polar residues" evidence="1">
    <location>
        <begin position="32"/>
        <end position="60"/>
    </location>
</feature>
<feature type="compositionally biased region" description="Basic residues" evidence="1">
    <location>
        <begin position="97"/>
        <end position="110"/>
    </location>
</feature>
<sequence length="110" mass="12032">MASPKPSPHHHCPRAHRALPTTITIAHGFTSPPWSTKATRALHPTSSSKNLNTQSNNPNHFTCKRKNPKNSQSHTHHRVLPSPAQPSLTLSPAAAIAHRRQPKLHHAPAT</sequence>
<comment type="caution">
    <text evidence="2">The sequence shown here is derived from an EMBL/GenBank/DDBJ whole genome shotgun (WGS) entry which is preliminary data.</text>
</comment>
<protein>
    <submittedName>
        <fullName evidence="2">Uncharacterized protein</fullName>
    </submittedName>
</protein>
<gene>
    <name evidence="2" type="ORF">M0R45_026561</name>
</gene>
<reference evidence="2 3" key="1">
    <citation type="journal article" date="2023" name="G3 (Bethesda)">
        <title>A chromosome-length genome assembly and annotation of blackberry (Rubus argutus, cv. 'Hillquist').</title>
        <authorList>
            <person name="Bruna T."/>
            <person name="Aryal R."/>
            <person name="Dudchenko O."/>
            <person name="Sargent D.J."/>
            <person name="Mead D."/>
            <person name="Buti M."/>
            <person name="Cavallini A."/>
            <person name="Hytonen T."/>
            <person name="Andres J."/>
            <person name="Pham M."/>
            <person name="Weisz D."/>
            <person name="Mascagni F."/>
            <person name="Usai G."/>
            <person name="Natali L."/>
            <person name="Bassil N."/>
            <person name="Fernandez G.E."/>
            <person name="Lomsadze A."/>
            <person name="Armour M."/>
            <person name="Olukolu B."/>
            <person name="Poorten T."/>
            <person name="Britton C."/>
            <person name="Davik J."/>
            <person name="Ashrafi H."/>
            <person name="Aiden E.L."/>
            <person name="Borodovsky M."/>
            <person name="Worthington M."/>
        </authorList>
    </citation>
    <scope>NUCLEOTIDE SEQUENCE [LARGE SCALE GENOMIC DNA]</scope>
    <source>
        <strain evidence="2">PI 553951</strain>
    </source>
</reference>
<feature type="compositionally biased region" description="Basic residues" evidence="1">
    <location>
        <begin position="62"/>
        <end position="79"/>
    </location>
</feature>
<evidence type="ECO:0000313" key="2">
    <source>
        <dbReference type="EMBL" id="KAK9929463.1"/>
    </source>
</evidence>
<dbReference type="Proteomes" id="UP001457282">
    <property type="component" value="Unassembled WGS sequence"/>
</dbReference>
<evidence type="ECO:0000313" key="3">
    <source>
        <dbReference type="Proteomes" id="UP001457282"/>
    </source>
</evidence>